<feature type="compositionally biased region" description="Polar residues" evidence="1">
    <location>
        <begin position="200"/>
        <end position="210"/>
    </location>
</feature>
<comment type="caution">
    <text evidence="3">The sequence shown here is derived from an EMBL/GenBank/DDBJ whole genome shotgun (WGS) entry which is preliminary data.</text>
</comment>
<dbReference type="Proteomes" id="UP001194468">
    <property type="component" value="Unassembled WGS sequence"/>
</dbReference>
<evidence type="ECO:0000259" key="2">
    <source>
        <dbReference type="Pfam" id="PF20499"/>
    </source>
</evidence>
<reference evidence="3" key="2">
    <citation type="journal article" date="2020" name="Nat. Commun.">
        <title>Large-scale genome sequencing of mycorrhizal fungi provides insights into the early evolution of symbiotic traits.</title>
        <authorList>
            <person name="Miyauchi S."/>
            <person name="Kiss E."/>
            <person name="Kuo A."/>
            <person name="Drula E."/>
            <person name="Kohler A."/>
            <person name="Sanchez-Garcia M."/>
            <person name="Morin E."/>
            <person name="Andreopoulos B."/>
            <person name="Barry K.W."/>
            <person name="Bonito G."/>
            <person name="Buee M."/>
            <person name="Carver A."/>
            <person name="Chen C."/>
            <person name="Cichocki N."/>
            <person name="Clum A."/>
            <person name="Culley D."/>
            <person name="Crous P.W."/>
            <person name="Fauchery L."/>
            <person name="Girlanda M."/>
            <person name="Hayes R.D."/>
            <person name="Keri Z."/>
            <person name="LaButti K."/>
            <person name="Lipzen A."/>
            <person name="Lombard V."/>
            <person name="Magnuson J."/>
            <person name="Maillard F."/>
            <person name="Murat C."/>
            <person name="Nolan M."/>
            <person name="Ohm R.A."/>
            <person name="Pangilinan J."/>
            <person name="Pereira M.F."/>
            <person name="Perotto S."/>
            <person name="Peter M."/>
            <person name="Pfister S."/>
            <person name="Riley R."/>
            <person name="Sitrit Y."/>
            <person name="Stielow J.B."/>
            <person name="Szollosi G."/>
            <person name="Zifcakova L."/>
            <person name="Stursova M."/>
            <person name="Spatafora J.W."/>
            <person name="Tedersoo L."/>
            <person name="Vaario L.M."/>
            <person name="Yamada A."/>
            <person name="Yan M."/>
            <person name="Wang P."/>
            <person name="Xu J."/>
            <person name="Bruns T."/>
            <person name="Baldrian P."/>
            <person name="Vilgalys R."/>
            <person name="Dunand C."/>
            <person name="Henrissat B."/>
            <person name="Grigoriev I.V."/>
            <person name="Hibbett D."/>
            <person name="Nagy L.G."/>
            <person name="Martin F.M."/>
        </authorList>
    </citation>
    <scope>NUCLEOTIDE SEQUENCE</scope>
    <source>
        <strain evidence="3">BED1</strain>
    </source>
</reference>
<evidence type="ECO:0000313" key="4">
    <source>
        <dbReference type="Proteomes" id="UP001194468"/>
    </source>
</evidence>
<organism evidence="3 4">
    <name type="scientific">Boletus edulis BED1</name>
    <dbReference type="NCBI Taxonomy" id="1328754"/>
    <lineage>
        <taxon>Eukaryota</taxon>
        <taxon>Fungi</taxon>
        <taxon>Dikarya</taxon>
        <taxon>Basidiomycota</taxon>
        <taxon>Agaricomycotina</taxon>
        <taxon>Agaricomycetes</taxon>
        <taxon>Agaricomycetidae</taxon>
        <taxon>Boletales</taxon>
        <taxon>Boletineae</taxon>
        <taxon>Boletaceae</taxon>
        <taxon>Boletoideae</taxon>
        <taxon>Boletus</taxon>
    </lineage>
</organism>
<dbReference type="EMBL" id="WHUW01000189">
    <property type="protein sequence ID" value="KAF8418769.1"/>
    <property type="molecule type" value="Genomic_DNA"/>
</dbReference>
<feature type="compositionally biased region" description="Low complexity" evidence="1">
    <location>
        <begin position="111"/>
        <end position="122"/>
    </location>
</feature>
<protein>
    <recommendedName>
        <fullName evidence="2">DUF6729 domain-containing protein</fullName>
    </recommendedName>
</protein>
<dbReference type="SUPFAM" id="SSF53098">
    <property type="entry name" value="Ribonuclease H-like"/>
    <property type="match status" value="1"/>
</dbReference>
<feature type="compositionally biased region" description="Low complexity" evidence="1">
    <location>
        <begin position="45"/>
        <end position="63"/>
    </location>
</feature>
<reference evidence="3" key="1">
    <citation type="submission" date="2019-10" db="EMBL/GenBank/DDBJ databases">
        <authorList>
            <consortium name="DOE Joint Genome Institute"/>
            <person name="Kuo A."/>
            <person name="Miyauchi S."/>
            <person name="Kiss E."/>
            <person name="Drula E."/>
            <person name="Kohler A."/>
            <person name="Sanchez-Garcia M."/>
            <person name="Andreopoulos B."/>
            <person name="Barry K.W."/>
            <person name="Bonito G."/>
            <person name="Buee M."/>
            <person name="Carver A."/>
            <person name="Chen C."/>
            <person name="Cichocki N."/>
            <person name="Clum A."/>
            <person name="Culley D."/>
            <person name="Crous P.W."/>
            <person name="Fauchery L."/>
            <person name="Girlanda M."/>
            <person name="Hayes R."/>
            <person name="Keri Z."/>
            <person name="LaButti K."/>
            <person name="Lipzen A."/>
            <person name="Lombard V."/>
            <person name="Magnuson J."/>
            <person name="Maillard F."/>
            <person name="Morin E."/>
            <person name="Murat C."/>
            <person name="Nolan M."/>
            <person name="Ohm R."/>
            <person name="Pangilinan J."/>
            <person name="Pereira M."/>
            <person name="Perotto S."/>
            <person name="Peter M."/>
            <person name="Riley R."/>
            <person name="Sitrit Y."/>
            <person name="Stielow B."/>
            <person name="Szollosi G."/>
            <person name="Zifcakova L."/>
            <person name="Stursova M."/>
            <person name="Spatafora J.W."/>
            <person name="Tedersoo L."/>
            <person name="Vaario L.-M."/>
            <person name="Yamada A."/>
            <person name="Yan M."/>
            <person name="Wang P."/>
            <person name="Xu J."/>
            <person name="Bruns T."/>
            <person name="Baldrian P."/>
            <person name="Vilgalys R."/>
            <person name="Henrissat B."/>
            <person name="Grigoriev I.V."/>
            <person name="Hibbett D."/>
            <person name="Nagy L.G."/>
            <person name="Martin F.M."/>
        </authorList>
    </citation>
    <scope>NUCLEOTIDE SEQUENCE</scope>
    <source>
        <strain evidence="3">BED1</strain>
    </source>
</reference>
<dbReference type="PANTHER" id="PTHR47773">
    <property type="entry name" value="SI:DKEY-9I5.2-RELATED"/>
    <property type="match status" value="1"/>
</dbReference>
<evidence type="ECO:0000313" key="3">
    <source>
        <dbReference type="EMBL" id="KAF8418769.1"/>
    </source>
</evidence>
<name>A0AAD4BCW8_BOLED</name>
<proteinExistence type="predicted"/>
<feature type="region of interest" description="Disordered" evidence="1">
    <location>
        <begin position="1"/>
        <end position="164"/>
    </location>
</feature>
<gene>
    <name evidence="3" type="ORF">L210DRAFT_3766814</name>
</gene>
<feature type="region of interest" description="Disordered" evidence="1">
    <location>
        <begin position="189"/>
        <end position="231"/>
    </location>
</feature>
<feature type="compositionally biased region" description="Polar residues" evidence="1">
    <location>
        <begin position="131"/>
        <end position="140"/>
    </location>
</feature>
<feature type="domain" description="DUF6729" evidence="2">
    <location>
        <begin position="287"/>
        <end position="438"/>
    </location>
</feature>
<dbReference type="PANTHER" id="PTHR47773:SF1">
    <property type="entry name" value="C2H2-TYPE DOMAIN-CONTAINING PROTEIN"/>
    <property type="match status" value="1"/>
</dbReference>
<feature type="compositionally biased region" description="Basic and acidic residues" evidence="1">
    <location>
        <begin position="29"/>
        <end position="44"/>
    </location>
</feature>
<evidence type="ECO:0000256" key="1">
    <source>
        <dbReference type="SAM" id="MobiDB-lite"/>
    </source>
</evidence>
<dbReference type="Pfam" id="PF20499">
    <property type="entry name" value="DUF6729"/>
    <property type="match status" value="1"/>
</dbReference>
<dbReference type="InterPro" id="IPR036397">
    <property type="entry name" value="RNaseH_sf"/>
</dbReference>
<dbReference type="InterPro" id="IPR012337">
    <property type="entry name" value="RNaseH-like_sf"/>
</dbReference>
<dbReference type="InterPro" id="IPR046616">
    <property type="entry name" value="DUF6729"/>
</dbReference>
<feature type="compositionally biased region" description="Pro residues" evidence="1">
    <location>
        <begin position="74"/>
        <end position="86"/>
    </location>
</feature>
<keyword evidence="4" id="KW-1185">Reference proteome</keyword>
<accession>A0AAD4BCW8</accession>
<feature type="region of interest" description="Disordered" evidence="1">
    <location>
        <begin position="1447"/>
        <end position="1477"/>
    </location>
</feature>
<dbReference type="Gene3D" id="3.30.420.10">
    <property type="entry name" value="Ribonuclease H-like superfamily/Ribonuclease H"/>
    <property type="match status" value="1"/>
</dbReference>
<sequence>MSNPPKRGPGRPKGSKNPPGTKNVGRPRKNGEPPRPRTNQKDSSSESARSSVNTSRSSSSGGSKAPVATAETADPPPTSSPNPPLAPAEHVCDTVTAPAREAGKSQSAHMPSQTGPTSSQPSVADPPPAGTSESVCTTIQREPLDSEQERTAAPLRRPSPFNIYGSDLEAADVLEDEEALDVERPDEFACGWDEEDDDGTNATKESTSSGGAAPPPVTGSDGRTCSSSSSTMPTWLAGEYQRLRERLTAEMKKNVTGLPQCYQANSFYDGVENQYLAARSTFQLSASLFHQPRFFVWLPHLLVDKIPCPACRAAGRQPVKSSCVYLQKRGFADYSRRVVDIDQNVYIAGYRYACGHKDCGKTFLSWSPAILDILPHPLRDQFVFRLTRRSGLTSRLVSLLQEAFNAGVGPGQFTTMIEAAHYRRYDLLQCQFLEMVLHRSRSGTLSSIWTMTAPFGAFGDRNGYAGFVPGARYFAKFYDMLIEESAPAMRQLISSLPADIIKQDHSFKAIKRLGKIEGIPTFNALFTTVNEYGEICSMNFTPSKGQEDWAPVLEAMLPSLKSFGHAPPKLVFTDNIRADKDRLLSVFPSLSTDVTPVPTLNDAASLTLPSNWSSVLLTSTHQVNHRFNIIMNHHTDENPVVVALSVQWPLDIMKAIAGRVSLIQVAYQGMVYLVQTKAFMQNGFLSLPHSLLTFLQSNVYHKVGVNITANLERLRKDLSPSSCSTPFSGQLEIGQMAYECHAASQATAGLSTLCQNILRCQIERDPTICVNPAWANTDLPPKFVAHAALEVYAMWSLYTTLITVKLPERVTSSASAGTPVVMHAPDGRAIAQGVIALDRPATFNGVNVTKSRVIMIVQEVYVPGYLISPTLSSSHTPTPLSAFGQPPFSILCQASHLETNPASAIIGNHLQPPGAVGPDLQEASEMHPCGLDHVHFDPLSLDSPPFVLRHESDFDVFSAADIEQPILDSMVDPMALAMINQMVIDVLQYDPHSQSLTRSRFKGDIWHLFHQFNIPLSHGLRRPFARALSTAIFLTDSDDKRAVEEVLSRKGISYESKLKSHPQWILSRVRRYVPQPEILFSRVAAVMKTYGPLKDATSGEPLFNNKCWDAVKNLLEHLRNGYYSDPPDVPLFYEHGTDRNGLKLYRCCRGTNDVEGGVHQNLIRYFESFNVSPRRAINIILAYCVRHNMQVGTLNRTAHRYIGHFDVSLKNRVASLRESAAHALSQDSTDYSAWINLDNYVQTNEPFGLLPFDEQTRKRVSLLPFDNPFSKQHPNSTTRTRTRHQFLSGLQGTRFAVLPVHTREERTLFQSLTYSSPLFASTQQPDFIAIASVFNGHANGIDIFYKLPEHIKAHYKTWLDHINEKTSVSLSINLTKRVRDLLAAQGASVTIPTAHPRALADTVSTPTQAPNPAAGEPPAWQFNVQTQDTGLDGSESESHQHTLQYHFTDHHLEPGPTNAVTTTSTSRKRPANDTADERNIKKCKRTCTYCSSAECKGRGGQKFCPKKGLDDQVIYI</sequence>
<dbReference type="GO" id="GO:0003676">
    <property type="term" value="F:nucleic acid binding"/>
    <property type="evidence" value="ECO:0007669"/>
    <property type="project" value="InterPro"/>
</dbReference>